<dbReference type="OrthoDB" id="1767844at2"/>
<dbReference type="EMBL" id="CP029477">
    <property type="protein sequence ID" value="AWM75687.1"/>
    <property type="molecule type" value="Genomic_DNA"/>
</dbReference>
<dbReference type="HOGENOM" id="CLU_090333_1_2_9"/>
<evidence type="ECO:0000313" key="2">
    <source>
        <dbReference type="EMBL" id="KJY55003.1"/>
    </source>
</evidence>
<sequence>MKNTETNIKSEAELIRQIKNGDDEALLNLCFLYKPLINKVKSLYHVRYYDSQDWEQDAMIICHDSAISFDLNKGKFGSYFKTRLINHARSLVRYDNAYRRQALKQSVSLETAKKNNLLPLDKSFVSIPEIPLSENIAILTSKLSHLETNALLVGLGVIEQKEVIQKLKISKLTLSRARSRLAQKMRQTLLN</sequence>
<keyword evidence="2" id="KW-0804">Transcription</keyword>
<keyword evidence="4" id="KW-1185">Reference proteome</keyword>
<reference evidence="2 3" key="1">
    <citation type="submission" date="2014-12" db="EMBL/GenBank/DDBJ databases">
        <title>Comparative genomics of the lactic acid bacteria isolated from the honey bee gut.</title>
        <authorList>
            <person name="Ellegaard K.M."/>
            <person name="Tamarit D."/>
            <person name="Javelind E."/>
            <person name="Olofsson T."/>
            <person name="Andersson S.G."/>
            <person name="Vasquez A."/>
        </authorList>
    </citation>
    <scope>NUCLEOTIDE SEQUENCE [LARGE SCALE GENOMIC DNA]</scope>
    <source>
        <strain evidence="2 3">Biut2</strain>
    </source>
</reference>
<evidence type="ECO:0000313" key="1">
    <source>
        <dbReference type="EMBL" id="AWM75687.1"/>
    </source>
</evidence>
<name>A0A0F4L9P2_9LACO</name>
<dbReference type="EMBL" id="JXBY01000021">
    <property type="protein sequence ID" value="KJY55003.1"/>
    <property type="molecule type" value="Genomic_DNA"/>
</dbReference>
<proteinExistence type="predicted"/>
<dbReference type="Gene3D" id="1.10.1740.10">
    <property type="match status" value="1"/>
</dbReference>
<dbReference type="PATRIC" id="fig|1218493.3.peg.1438"/>
<dbReference type="Proteomes" id="UP000033533">
    <property type="component" value="Unassembled WGS sequence"/>
</dbReference>
<gene>
    <name evidence="1" type="ORF">DKL58_06760</name>
    <name evidence="2" type="ORF">JF76_13760</name>
</gene>
<dbReference type="SUPFAM" id="SSF88946">
    <property type="entry name" value="Sigma2 domain of RNA polymerase sigma factors"/>
    <property type="match status" value="1"/>
</dbReference>
<dbReference type="GO" id="GO:0000428">
    <property type="term" value="C:DNA-directed RNA polymerase complex"/>
    <property type="evidence" value="ECO:0007669"/>
    <property type="project" value="UniProtKB-KW"/>
</dbReference>
<evidence type="ECO:0000313" key="4">
    <source>
        <dbReference type="Proteomes" id="UP000246036"/>
    </source>
</evidence>
<protein>
    <submittedName>
        <fullName evidence="2">DNA-directed RNA polymerase sigma factor, sigma H</fullName>
    </submittedName>
    <submittedName>
        <fullName evidence="1">Sigma-70 family RNA polymerase sigma factor</fullName>
    </submittedName>
</protein>
<dbReference type="GO" id="GO:0006352">
    <property type="term" value="P:DNA-templated transcription initiation"/>
    <property type="evidence" value="ECO:0007669"/>
    <property type="project" value="InterPro"/>
</dbReference>
<reference evidence="1 4" key="2">
    <citation type="submission" date="2018-05" db="EMBL/GenBank/DDBJ databases">
        <title>Reference genomes for bee gut microbiota database.</title>
        <authorList>
            <person name="Ellegaard K.M."/>
        </authorList>
    </citation>
    <scope>NUCLEOTIDE SEQUENCE [LARGE SCALE GENOMIC DNA]</scope>
    <source>
        <strain evidence="1 4">ESL0186</strain>
    </source>
</reference>
<organism evidence="2 3">
    <name type="scientific">Lactobacillus kullabergensis</name>
    <dbReference type="NCBI Taxonomy" id="1218493"/>
    <lineage>
        <taxon>Bacteria</taxon>
        <taxon>Bacillati</taxon>
        <taxon>Bacillota</taxon>
        <taxon>Bacilli</taxon>
        <taxon>Lactobacillales</taxon>
        <taxon>Lactobacillaceae</taxon>
        <taxon>Lactobacillus</taxon>
    </lineage>
</organism>
<dbReference type="RefSeq" id="WP_045928408.1">
    <property type="nucleotide sequence ID" value="NZ_CP029477.1"/>
</dbReference>
<dbReference type="Proteomes" id="UP000246036">
    <property type="component" value="Chromosome"/>
</dbReference>
<accession>A0A0F4L9P2</accession>
<keyword evidence="2" id="KW-0240">DNA-directed RNA polymerase</keyword>
<dbReference type="KEGG" id="lkl:DKL58_06760"/>
<dbReference type="InterPro" id="IPR013325">
    <property type="entry name" value="RNA_pol_sigma_r2"/>
</dbReference>
<dbReference type="STRING" id="1218493.JF76_13760"/>
<dbReference type="GO" id="GO:0003700">
    <property type="term" value="F:DNA-binding transcription factor activity"/>
    <property type="evidence" value="ECO:0007669"/>
    <property type="project" value="InterPro"/>
</dbReference>
<dbReference type="AlphaFoldDB" id="A0A0F4L9P2"/>
<evidence type="ECO:0000313" key="3">
    <source>
        <dbReference type="Proteomes" id="UP000033533"/>
    </source>
</evidence>